<dbReference type="InParanoid" id="A8N8G5"/>
<feature type="region of interest" description="Disordered" evidence="1">
    <location>
        <begin position="57"/>
        <end position="88"/>
    </location>
</feature>
<dbReference type="Proteomes" id="UP000001861">
    <property type="component" value="Unassembled WGS sequence"/>
</dbReference>
<evidence type="ECO:0000256" key="1">
    <source>
        <dbReference type="SAM" id="MobiDB-lite"/>
    </source>
</evidence>
<reference evidence="2 3" key="1">
    <citation type="journal article" date="2010" name="Proc. Natl. Acad. Sci. U.S.A.">
        <title>Insights into evolution of multicellular fungi from the assembled chromosomes of the mushroom Coprinopsis cinerea (Coprinus cinereus).</title>
        <authorList>
            <person name="Stajich J.E."/>
            <person name="Wilke S.K."/>
            <person name="Ahren D."/>
            <person name="Au C.H."/>
            <person name="Birren B.W."/>
            <person name="Borodovsky M."/>
            <person name="Burns C."/>
            <person name="Canback B."/>
            <person name="Casselton L.A."/>
            <person name="Cheng C.K."/>
            <person name="Deng J."/>
            <person name="Dietrich F.S."/>
            <person name="Fargo D.C."/>
            <person name="Farman M.L."/>
            <person name="Gathman A.C."/>
            <person name="Goldberg J."/>
            <person name="Guigo R."/>
            <person name="Hoegger P.J."/>
            <person name="Hooker J.B."/>
            <person name="Huggins A."/>
            <person name="James T.Y."/>
            <person name="Kamada T."/>
            <person name="Kilaru S."/>
            <person name="Kodira C."/>
            <person name="Kues U."/>
            <person name="Kupfer D."/>
            <person name="Kwan H.S."/>
            <person name="Lomsadze A."/>
            <person name="Li W."/>
            <person name="Lilly W.W."/>
            <person name="Ma L.J."/>
            <person name="Mackey A.J."/>
            <person name="Manning G."/>
            <person name="Martin F."/>
            <person name="Muraguchi H."/>
            <person name="Natvig D.O."/>
            <person name="Palmerini H."/>
            <person name="Ramesh M.A."/>
            <person name="Rehmeyer C.J."/>
            <person name="Roe B.A."/>
            <person name="Shenoy N."/>
            <person name="Stanke M."/>
            <person name="Ter-Hovhannisyan V."/>
            <person name="Tunlid A."/>
            <person name="Velagapudi R."/>
            <person name="Vision T.J."/>
            <person name="Zeng Q."/>
            <person name="Zolan M.E."/>
            <person name="Pukkila P.J."/>
        </authorList>
    </citation>
    <scope>NUCLEOTIDE SEQUENCE [LARGE SCALE GENOMIC DNA]</scope>
    <source>
        <strain evidence="3">Okayama-7 / 130 / ATCC MYA-4618 / FGSC 9003</strain>
    </source>
</reference>
<dbReference type="GeneID" id="6007582"/>
<dbReference type="AlphaFoldDB" id="A8N8G5"/>
<keyword evidence="3" id="KW-1185">Reference proteome</keyword>
<dbReference type="KEGG" id="cci:CC1G_04012"/>
<protein>
    <submittedName>
        <fullName evidence="2">Uncharacterized protein</fullName>
    </submittedName>
</protein>
<dbReference type="VEuPathDB" id="FungiDB:CC1G_04012"/>
<name>A8N8G5_COPC7</name>
<feature type="compositionally biased region" description="Low complexity" evidence="1">
    <location>
        <begin position="22"/>
        <end position="33"/>
    </location>
</feature>
<dbReference type="RefSeq" id="XP_001831121.1">
    <property type="nucleotide sequence ID" value="XM_001831069.1"/>
</dbReference>
<dbReference type="EMBL" id="AACS02000007">
    <property type="protein sequence ID" value="EAU90743.1"/>
    <property type="molecule type" value="Genomic_DNA"/>
</dbReference>
<proteinExistence type="predicted"/>
<comment type="caution">
    <text evidence="2">The sequence shown here is derived from an EMBL/GenBank/DDBJ whole genome shotgun (WGS) entry which is preliminary data.</text>
</comment>
<sequence>MSRDNQQEAVSRGWRVSLSNSLSNHSSISLSPPLSQPGTAGNHASLFRKFSLRPCGLETSSKSKPVHDDYWSEVEGIPGSPNAKALVH</sequence>
<evidence type="ECO:0000313" key="2">
    <source>
        <dbReference type="EMBL" id="EAU90743.1"/>
    </source>
</evidence>
<accession>A8N8G5</accession>
<gene>
    <name evidence="2" type="ORF">CC1G_04012</name>
</gene>
<evidence type="ECO:0000313" key="3">
    <source>
        <dbReference type="Proteomes" id="UP000001861"/>
    </source>
</evidence>
<feature type="region of interest" description="Disordered" evidence="1">
    <location>
        <begin position="22"/>
        <end position="42"/>
    </location>
</feature>
<organism evidence="2 3">
    <name type="scientific">Coprinopsis cinerea (strain Okayama-7 / 130 / ATCC MYA-4618 / FGSC 9003)</name>
    <name type="common">Inky cap fungus</name>
    <name type="synonym">Hormographiella aspergillata</name>
    <dbReference type="NCBI Taxonomy" id="240176"/>
    <lineage>
        <taxon>Eukaryota</taxon>
        <taxon>Fungi</taxon>
        <taxon>Dikarya</taxon>
        <taxon>Basidiomycota</taxon>
        <taxon>Agaricomycotina</taxon>
        <taxon>Agaricomycetes</taxon>
        <taxon>Agaricomycetidae</taxon>
        <taxon>Agaricales</taxon>
        <taxon>Agaricineae</taxon>
        <taxon>Psathyrellaceae</taxon>
        <taxon>Coprinopsis</taxon>
    </lineage>
</organism>